<feature type="non-terminal residue" evidence="1">
    <location>
        <position position="95"/>
    </location>
</feature>
<accession>X8JKI3</accession>
<evidence type="ECO:0000313" key="1">
    <source>
        <dbReference type="EMBL" id="EUC64470.1"/>
    </source>
</evidence>
<evidence type="ECO:0000313" key="2">
    <source>
        <dbReference type="Proteomes" id="UP000030108"/>
    </source>
</evidence>
<dbReference type="EMBL" id="JATN01000313">
    <property type="protein sequence ID" value="EUC64470.1"/>
    <property type="molecule type" value="Genomic_DNA"/>
</dbReference>
<proteinExistence type="predicted"/>
<dbReference type="AlphaFoldDB" id="X8JKI3"/>
<organism evidence="1 2">
    <name type="scientific">Rhizoctonia solani AG-3 Rhs1AP</name>
    <dbReference type="NCBI Taxonomy" id="1086054"/>
    <lineage>
        <taxon>Eukaryota</taxon>
        <taxon>Fungi</taxon>
        <taxon>Dikarya</taxon>
        <taxon>Basidiomycota</taxon>
        <taxon>Agaricomycotina</taxon>
        <taxon>Agaricomycetes</taxon>
        <taxon>Cantharellales</taxon>
        <taxon>Ceratobasidiaceae</taxon>
        <taxon>Rhizoctonia</taxon>
    </lineage>
</organism>
<sequence length="95" mass="11031">MPSLTSSLDTTNRKYATDTSPPHFAFLVRHHKLADYALELREDGAWQVDFEIRHANSNARTCFDRRKELPELTPDHYSARYIRIKTRVGLCRPAS</sequence>
<comment type="caution">
    <text evidence="1">The sequence shown here is derived from an EMBL/GenBank/DDBJ whole genome shotgun (WGS) entry which is preliminary data.</text>
</comment>
<reference evidence="2" key="1">
    <citation type="journal article" date="2014" name="Genome Announc.">
        <title>Draft genome sequence of the plant-pathogenic soil fungus Rhizoctonia solani anastomosis group 3 strain Rhs1AP.</title>
        <authorList>
            <person name="Cubeta M.A."/>
            <person name="Thomas E."/>
            <person name="Dean R.A."/>
            <person name="Jabaji S."/>
            <person name="Neate S.M."/>
            <person name="Tavantzis S."/>
            <person name="Toda T."/>
            <person name="Vilgalys R."/>
            <person name="Bharathan N."/>
            <person name="Fedorova-Abrams N."/>
            <person name="Pakala S.B."/>
            <person name="Pakala S.M."/>
            <person name="Zafar N."/>
            <person name="Joardar V."/>
            <person name="Losada L."/>
            <person name="Nierman W.C."/>
        </authorList>
    </citation>
    <scope>NUCLEOTIDE SEQUENCE [LARGE SCALE GENOMIC DNA]</scope>
    <source>
        <strain evidence="2">AG-3</strain>
    </source>
</reference>
<name>X8JKI3_9AGAM</name>
<protein>
    <submittedName>
        <fullName evidence="1">Uncharacterized protein</fullName>
    </submittedName>
</protein>
<dbReference type="Proteomes" id="UP000030108">
    <property type="component" value="Unassembled WGS sequence"/>
</dbReference>
<gene>
    <name evidence="1" type="ORF">RSOL_512320</name>
</gene>